<name>A0A8H5M020_9AGAR</name>
<evidence type="ECO:0000313" key="2">
    <source>
        <dbReference type="Proteomes" id="UP000565441"/>
    </source>
</evidence>
<accession>A0A8H5M020</accession>
<dbReference type="AlphaFoldDB" id="A0A8H5M020"/>
<dbReference type="Gene3D" id="3.90.180.10">
    <property type="entry name" value="Medium-chain alcohol dehydrogenases, catalytic domain"/>
    <property type="match status" value="1"/>
</dbReference>
<dbReference type="OrthoDB" id="3941538at2759"/>
<reference evidence="1 2" key="1">
    <citation type="journal article" date="2020" name="ISME J.">
        <title>Uncovering the hidden diversity of litter-decomposition mechanisms in mushroom-forming fungi.</title>
        <authorList>
            <person name="Floudas D."/>
            <person name="Bentzer J."/>
            <person name="Ahren D."/>
            <person name="Johansson T."/>
            <person name="Persson P."/>
            <person name="Tunlid A."/>
        </authorList>
    </citation>
    <scope>NUCLEOTIDE SEQUENCE [LARGE SCALE GENOMIC DNA]</scope>
    <source>
        <strain evidence="1 2">CBS 661.87</strain>
    </source>
</reference>
<proteinExistence type="predicted"/>
<protein>
    <submittedName>
        <fullName evidence="1">Uncharacterized protein</fullName>
    </submittedName>
</protein>
<comment type="caution">
    <text evidence="1">The sequence shown here is derived from an EMBL/GenBank/DDBJ whole genome shotgun (WGS) entry which is preliminary data.</text>
</comment>
<dbReference type="Proteomes" id="UP000565441">
    <property type="component" value="Unassembled WGS sequence"/>
</dbReference>
<evidence type="ECO:0000313" key="1">
    <source>
        <dbReference type="EMBL" id="KAF5375863.1"/>
    </source>
</evidence>
<keyword evidence="2" id="KW-1185">Reference proteome</keyword>
<sequence length="76" mass="8245">MIVSVRKMGRCGVIAAYAGFANGVNVGALMGKGIRNSPTPNIEYSSLIGNGQAPVHKYWKEILYEYIIPGKFDPTL</sequence>
<dbReference type="Gene3D" id="3.40.50.720">
    <property type="entry name" value="NAD(P)-binding Rossmann-like Domain"/>
    <property type="match status" value="1"/>
</dbReference>
<organism evidence="1 2">
    <name type="scientific">Tricholomella constricta</name>
    <dbReference type="NCBI Taxonomy" id="117010"/>
    <lineage>
        <taxon>Eukaryota</taxon>
        <taxon>Fungi</taxon>
        <taxon>Dikarya</taxon>
        <taxon>Basidiomycota</taxon>
        <taxon>Agaricomycotina</taxon>
        <taxon>Agaricomycetes</taxon>
        <taxon>Agaricomycetidae</taxon>
        <taxon>Agaricales</taxon>
        <taxon>Tricholomatineae</taxon>
        <taxon>Lyophyllaceae</taxon>
        <taxon>Tricholomella</taxon>
    </lineage>
</organism>
<gene>
    <name evidence="1" type="ORF">D9615_008180</name>
</gene>
<dbReference type="EMBL" id="JAACJP010000031">
    <property type="protein sequence ID" value="KAF5375863.1"/>
    <property type="molecule type" value="Genomic_DNA"/>
</dbReference>